<proteinExistence type="predicted"/>
<dbReference type="Proteomes" id="UP000289738">
    <property type="component" value="Chromosome B08"/>
</dbReference>
<protein>
    <submittedName>
        <fullName evidence="1">Uncharacterized protein</fullName>
    </submittedName>
</protein>
<reference evidence="1 2" key="1">
    <citation type="submission" date="2019-01" db="EMBL/GenBank/DDBJ databases">
        <title>Sequencing of cultivated peanut Arachis hypogaea provides insights into genome evolution and oil improvement.</title>
        <authorList>
            <person name="Chen X."/>
        </authorList>
    </citation>
    <scope>NUCLEOTIDE SEQUENCE [LARGE SCALE GENOMIC DNA]</scope>
    <source>
        <strain evidence="2">cv. Fuhuasheng</strain>
        <tissue evidence="1">Leaves</tissue>
    </source>
</reference>
<dbReference type="EMBL" id="SDMP01000018">
    <property type="protein sequence ID" value="RYQ97737.1"/>
    <property type="molecule type" value="Genomic_DNA"/>
</dbReference>
<keyword evidence="2" id="KW-1185">Reference proteome</keyword>
<organism evidence="1 2">
    <name type="scientific">Arachis hypogaea</name>
    <name type="common">Peanut</name>
    <dbReference type="NCBI Taxonomy" id="3818"/>
    <lineage>
        <taxon>Eukaryota</taxon>
        <taxon>Viridiplantae</taxon>
        <taxon>Streptophyta</taxon>
        <taxon>Embryophyta</taxon>
        <taxon>Tracheophyta</taxon>
        <taxon>Spermatophyta</taxon>
        <taxon>Magnoliopsida</taxon>
        <taxon>eudicotyledons</taxon>
        <taxon>Gunneridae</taxon>
        <taxon>Pentapetalae</taxon>
        <taxon>rosids</taxon>
        <taxon>fabids</taxon>
        <taxon>Fabales</taxon>
        <taxon>Fabaceae</taxon>
        <taxon>Papilionoideae</taxon>
        <taxon>50 kb inversion clade</taxon>
        <taxon>dalbergioids sensu lato</taxon>
        <taxon>Dalbergieae</taxon>
        <taxon>Pterocarpus clade</taxon>
        <taxon>Arachis</taxon>
    </lineage>
</organism>
<evidence type="ECO:0000313" key="1">
    <source>
        <dbReference type="EMBL" id="RYQ97737.1"/>
    </source>
</evidence>
<comment type="caution">
    <text evidence="1">The sequence shown here is derived from an EMBL/GenBank/DDBJ whole genome shotgun (WGS) entry which is preliminary data.</text>
</comment>
<evidence type="ECO:0000313" key="2">
    <source>
        <dbReference type="Proteomes" id="UP000289738"/>
    </source>
</evidence>
<sequence>MFSLKLVL</sequence>
<gene>
    <name evidence="1" type="ORF">Ahy_B08g093820</name>
</gene>
<name>A0A444Y7A3_ARAHY</name>
<accession>A0A444Y7A3</accession>